<dbReference type="Proteomes" id="UP000018198">
    <property type="component" value="Unassembled WGS sequence"/>
</dbReference>
<proteinExistence type="predicted"/>
<protein>
    <submittedName>
        <fullName evidence="1">Uncharacterized protein</fullName>
    </submittedName>
</protein>
<sequence length="39" mass="4490">MDMTFKLGDTTPVGHIPTFLFIRLSSVGRLFFRENTCQL</sequence>
<comment type="caution">
    <text evidence="1">The sequence shown here is derived from an EMBL/GenBank/DDBJ whole genome shotgun (WGS) entry which is preliminary data.</text>
</comment>
<evidence type="ECO:0000313" key="1">
    <source>
        <dbReference type="EMBL" id="CCQ59604.1"/>
    </source>
</evidence>
<reference evidence="1 2" key="2">
    <citation type="submission" date="2013-09" db="EMBL/GenBank/DDBJ databases">
        <title>Whole genome comparison of six Crocosphaera watsonii strains with differing phenotypes.</title>
        <authorList>
            <person name="Bench S.R."/>
            <person name="Heller P."/>
            <person name="Frank I."/>
            <person name="Arciniega M."/>
            <person name="Shilova I.N."/>
            <person name="Zehr J.P."/>
        </authorList>
    </citation>
    <scope>NUCLEOTIDE SEQUENCE [LARGE SCALE GENOMIC DNA]</scope>
    <source>
        <strain evidence="1 2">WH 0401</strain>
    </source>
</reference>
<reference evidence="1 2" key="1">
    <citation type="submission" date="2013-01" db="EMBL/GenBank/DDBJ databases">
        <authorList>
            <person name="Bench S."/>
        </authorList>
    </citation>
    <scope>NUCLEOTIDE SEQUENCE [LARGE SCALE GENOMIC DNA]</scope>
    <source>
        <strain evidence="1 2">WH 0401</strain>
    </source>
</reference>
<organism evidence="1 2">
    <name type="scientific">Crocosphaera watsonii WH 0401</name>
    <dbReference type="NCBI Taxonomy" id="555881"/>
    <lineage>
        <taxon>Bacteria</taxon>
        <taxon>Bacillati</taxon>
        <taxon>Cyanobacteriota</taxon>
        <taxon>Cyanophyceae</taxon>
        <taxon>Oscillatoriophycideae</taxon>
        <taxon>Chroococcales</taxon>
        <taxon>Aphanothecaceae</taxon>
        <taxon>Crocosphaera</taxon>
    </lineage>
</organism>
<gene>
    <name evidence="1" type="ORF">CWATWH0401_3664</name>
</gene>
<dbReference type="AlphaFoldDB" id="T2J3K2"/>
<evidence type="ECO:0000313" key="2">
    <source>
        <dbReference type="Proteomes" id="UP000018198"/>
    </source>
</evidence>
<dbReference type="EMBL" id="CAQM01000003">
    <property type="protein sequence ID" value="CCQ59604.1"/>
    <property type="molecule type" value="Genomic_DNA"/>
</dbReference>
<name>T2J3K2_CROWT</name>
<accession>T2J3K2</accession>